<gene>
    <name evidence="3" type="ORF">N1032_03180</name>
</gene>
<feature type="signal peptide" evidence="2">
    <location>
        <begin position="1"/>
        <end position="26"/>
    </location>
</feature>
<organism evidence="3 4">
    <name type="scientific">Herbiconiux daphne</name>
    <dbReference type="NCBI Taxonomy" id="2970914"/>
    <lineage>
        <taxon>Bacteria</taxon>
        <taxon>Bacillati</taxon>
        <taxon>Actinomycetota</taxon>
        <taxon>Actinomycetes</taxon>
        <taxon>Micrococcales</taxon>
        <taxon>Microbacteriaceae</taxon>
        <taxon>Herbiconiux</taxon>
    </lineage>
</organism>
<accession>A0ABT2GXQ6</accession>
<dbReference type="RefSeq" id="WP_259537387.1">
    <property type="nucleotide sequence ID" value="NZ_JANLCJ010000001.1"/>
</dbReference>
<comment type="caution">
    <text evidence="3">The sequence shown here is derived from an EMBL/GenBank/DDBJ whole genome shotgun (WGS) entry which is preliminary data.</text>
</comment>
<dbReference type="Proteomes" id="UP001165586">
    <property type="component" value="Unassembled WGS sequence"/>
</dbReference>
<dbReference type="EMBL" id="JANLCJ010000001">
    <property type="protein sequence ID" value="MCS5732744.1"/>
    <property type="molecule type" value="Genomic_DNA"/>
</dbReference>
<keyword evidence="4" id="KW-1185">Reference proteome</keyword>
<evidence type="ECO:0000256" key="2">
    <source>
        <dbReference type="SAM" id="SignalP"/>
    </source>
</evidence>
<evidence type="ECO:0000313" key="3">
    <source>
        <dbReference type="EMBL" id="MCS5732744.1"/>
    </source>
</evidence>
<evidence type="ECO:0008006" key="5">
    <source>
        <dbReference type="Google" id="ProtNLM"/>
    </source>
</evidence>
<name>A0ABT2GXQ6_9MICO</name>
<feature type="compositionally biased region" description="Low complexity" evidence="1">
    <location>
        <begin position="58"/>
        <end position="80"/>
    </location>
</feature>
<reference evidence="3" key="1">
    <citation type="submission" date="2022-08" db="EMBL/GenBank/DDBJ databases">
        <authorList>
            <person name="Deng Y."/>
            <person name="Han X.-F."/>
            <person name="Zhang Y.-Q."/>
        </authorList>
    </citation>
    <scope>NUCLEOTIDE SEQUENCE</scope>
    <source>
        <strain evidence="3">CPCC 203386</strain>
    </source>
</reference>
<proteinExistence type="predicted"/>
<keyword evidence="2" id="KW-0732">Signal</keyword>
<feature type="compositionally biased region" description="Basic and acidic residues" evidence="1">
    <location>
        <begin position="48"/>
        <end position="57"/>
    </location>
</feature>
<feature type="chain" id="PRO_5046310714" description="DUF3558 domain-containing protein" evidence="2">
    <location>
        <begin position="27"/>
        <end position="233"/>
    </location>
</feature>
<feature type="region of interest" description="Disordered" evidence="1">
    <location>
        <begin position="39"/>
        <end position="80"/>
    </location>
</feature>
<dbReference type="PROSITE" id="PS51257">
    <property type="entry name" value="PROKAR_LIPOPROTEIN"/>
    <property type="match status" value="1"/>
</dbReference>
<evidence type="ECO:0000313" key="4">
    <source>
        <dbReference type="Proteomes" id="UP001165586"/>
    </source>
</evidence>
<sequence length="233" mass="22651">MRASRATGIRAATGVAALCLVTLSSAGCAVSAGGSDSPASAAGAASDAGHDSGHDSSRGATAAPASPATGVPATDTAARSTTDAAPVIDLACDDPEVADVIMAVDSELFAEPQFAPDPGSFTQQIVSLGGMVCGWSDAGSGATLSFAVAQPSPDDLAAAQASVAAESTPVELGGQGPSVDAYAVVAGGAFAGDLEVFTAEGYWLSTVSPLYKTPESAEAADVLALLLQYLPSG</sequence>
<protein>
    <recommendedName>
        <fullName evidence="5">DUF3558 domain-containing protein</fullName>
    </recommendedName>
</protein>
<evidence type="ECO:0000256" key="1">
    <source>
        <dbReference type="SAM" id="MobiDB-lite"/>
    </source>
</evidence>